<organism evidence="1">
    <name type="scientific">Candidatus Kentrum sp. SD</name>
    <dbReference type="NCBI Taxonomy" id="2126332"/>
    <lineage>
        <taxon>Bacteria</taxon>
        <taxon>Pseudomonadati</taxon>
        <taxon>Pseudomonadota</taxon>
        <taxon>Gammaproteobacteria</taxon>
        <taxon>Candidatus Kentrum</taxon>
    </lineage>
</organism>
<evidence type="ECO:0000313" key="1">
    <source>
        <dbReference type="EMBL" id="VFK49997.1"/>
    </source>
</evidence>
<protein>
    <submittedName>
        <fullName evidence="1">Uncharacterized protein</fullName>
    </submittedName>
</protein>
<reference evidence="1" key="1">
    <citation type="submission" date="2019-02" db="EMBL/GenBank/DDBJ databases">
        <authorList>
            <person name="Gruber-Vodicka R. H."/>
            <person name="Seah K. B. B."/>
        </authorList>
    </citation>
    <scope>NUCLEOTIDE SEQUENCE</scope>
    <source>
        <strain evidence="1">BECK_S1320</strain>
    </source>
</reference>
<name>A0A450Z861_9GAMM</name>
<proteinExistence type="predicted"/>
<dbReference type="AlphaFoldDB" id="A0A450Z861"/>
<accession>A0A450Z861</accession>
<dbReference type="EMBL" id="CAADFU010000316">
    <property type="protein sequence ID" value="VFK49997.1"/>
    <property type="molecule type" value="Genomic_DNA"/>
</dbReference>
<gene>
    <name evidence="1" type="ORF">BECKSD772E_GA0070983_13162</name>
</gene>
<sequence>MSPMTKSFIHDIYSFAKQEGVDIVSFDKGQSKDEVTQRYLAKFSAQEGVLYIGKAQEKFNTFRTSKKFSTDTRYRPAFPLAKARHGDV</sequence>